<organism evidence="2 3">
    <name type="scientific">Stieleria neptunia</name>
    <dbReference type="NCBI Taxonomy" id="2527979"/>
    <lineage>
        <taxon>Bacteria</taxon>
        <taxon>Pseudomonadati</taxon>
        <taxon>Planctomycetota</taxon>
        <taxon>Planctomycetia</taxon>
        <taxon>Pirellulales</taxon>
        <taxon>Pirellulaceae</taxon>
        <taxon>Stieleria</taxon>
    </lineage>
</organism>
<name>A0A518HJT9_9BACT</name>
<accession>A0A518HJT9</accession>
<feature type="region of interest" description="Disordered" evidence="1">
    <location>
        <begin position="114"/>
        <end position="134"/>
    </location>
</feature>
<dbReference type="Proteomes" id="UP000319004">
    <property type="component" value="Chromosome"/>
</dbReference>
<dbReference type="AlphaFoldDB" id="A0A518HJT9"/>
<keyword evidence="3" id="KW-1185">Reference proteome</keyword>
<evidence type="ECO:0000313" key="2">
    <source>
        <dbReference type="EMBL" id="QDV41091.1"/>
    </source>
</evidence>
<dbReference type="EMBL" id="CP037423">
    <property type="protein sequence ID" value="QDV41091.1"/>
    <property type="molecule type" value="Genomic_DNA"/>
</dbReference>
<protein>
    <submittedName>
        <fullName evidence="2">Uncharacterized protein</fullName>
    </submittedName>
</protein>
<evidence type="ECO:0000256" key="1">
    <source>
        <dbReference type="SAM" id="MobiDB-lite"/>
    </source>
</evidence>
<sequence>MEKCDTQTIGPVNPASQSDAWNCLAADEERYTSPRTRERLSHCQTAQLASFGACGGSVFSGVWAGRTATNRRNTIRSIDRPGGTVKGSRGTDDRSILRRTKRTRLSHRIRNTSSREKHQYYSSHRRVSPKKRRRRVRVAHDRYDCRMQVTVRHRIHSRQRIRAMCRTVASSQFDVDRRPHVSRRLLGNLGVSEGSAPLGD</sequence>
<proteinExistence type="predicted"/>
<gene>
    <name evidence="2" type="ORF">Enr13x_09290</name>
</gene>
<feature type="compositionally biased region" description="Basic residues" evidence="1">
    <location>
        <begin position="123"/>
        <end position="134"/>
    </location>
</feature>
<evidence type="ECO:0000313" key="3">
    <source>
        <dbReference type="Proteomes" id="UP000319004"/>
    </source>
</evidence>
<dbReference type="KEGG" id="snep:Enr13x_09290"/>
<reference evidence="2 3" key="1">
    <citation type="submission" date="2019-03" db="EMBL/GenBank/DDBJ databases">
        <title>Deep-cultivation of Planctomycetes and their phenomic and genomic characterization uncovers novel biology.</title>
        <authorList>
            <person name="Wiegand S."/>
            <person name="Jogler M."/>
            <person name="Boedeker C."/>
            <person name="Pinto D."/>
            <person name="Vollmers J."/>
            <person name="Rivas-Marin E."/>
            <person name="Kohn T."/>
            <person name="Peeters S.H."/>
            <person name="Heuer A."/>
            <person name="Rast P."/>
            <person name="Oberbeckmann S."/>
            <person name="Bunk B."/>
            <person name="Jeske O."/>
            <person name="Meyerdierks A."/>
            <person name="Storesund J.E."/>
            <person name="Kallscheuer N."/>
            <person name="Luecker S."/>
            <person name="Lage O.M."/>
            <person name="Pohl T."/>
            <person name="Merkel B.J."/>
            <person name="Hornburger P."/>
            <person name="Mueller R.-W."/>
            <person name="Bruemmer F."/>
            <person name="Labrenz M."/>
            <person name="Spormann A.M."/>
            <person name="Op den Camp H."/>
            <person name="Overmann J."/>
            <person name="Amann R."/>
            <person name="Jetten M.S.M."/>
            <person name="Mascher T."/>
            <person name="Medema M.H."/>
            <person name="Devos D.P."/>
            <person name="Kaster A.-K."/>
            <person name="Ovreas L."/>
            <person name="Rohde M."/>
            <person name="Galperin M.Y."/>
            <person name="Jogler C."/>
        </authorList>
    </citation>
    <scope>NUCLEOTIDE SEQUENCE [LARGE SCALE GENOMIC DNA]</scope>
    <source>
        <strain evidence="2 3">Enr13</strain>
    </source>
</reference>